<evidence type="ECO:0000256" key="5">
    <source>
        <dbReference type="ARBA" id="ARBA00022989"/>
    </source>
</evidence>
<evidence type="ECO:0000256" key="3">
    <source>
        <dbReference type="ARBA" id="ARBA00022475"/>
    </source>
</evidence>
<keyword evidence="3" id="KW-1003">Cell membrane</keyword>
<evidence type="ECO:0000313" key="9">
    <source>
        <dbReference type="EMBL" id="MCO6394110.1"/>
    </source>
</evidence>
<feature type="compositionally biased region" description="Basic and acidic residues" evidence="7">
    <location>
        <begin position="334"/>
        <end position="346"/>
    </location>
</feature>
<name>A0AAW5HSY4_9CORY</name>
<evidence type="ECO:0000256" key="6">
    <source>
        <dbReference type="ARBA" id="ARBA00023136"/>
    </source>
</evidence>
<feature type="compositionally biased region" description="Basic and acidic residues" evidence="7">
    <location>
        <begin position="354"/>
        <end position="364"/>
    </location>
</feature>
<feature type="transmembrane region" description="Helical" evidence="8">
    <location>
        <begin position="100"/>
        <end position="118"/>
    </location>
</feature>
<comment type="caution">
    <text evidence="9">The sequence shown here is derived from an EMBL/GenBank/DDBJ whole genome shotgun (WGS) entry which is preliminary data.</text>
</comment>
<feature type="transmembrane region" description="Helical" evidence="8">
    <location>
        <begin position="66"/>
        <end position="88"/>
    </location>
</feature>
<comment type="similarity">
    <text evidence="2">Belongs to the NrfD family.</text>
</comment>
<gene>
    <name evidence="9" type="primary">nrfD</name>
    <name evidence="9" type="ORF">JMN37_03785</name>
</gene>
<evidence type="ECO:0000256" key="1">
    <source>
        <dbReference type="ARBA" id="ARBA00004651"/>
    </source>
</evidence>
<protein>
    <submittedName>
        <fullName evidence="9">Polysulfide reductase NrfD</fullName>
    </submittedName>
</protein>
<evidence type="ECO:0000313" key="10">
    <source>
        <dbReference type="Proteomes" id="UP001205920"/>
    </source>
</evidence>
<feature type="region of interest" description="Disordered" evidence="7">
    <location>
        <begin position="1"/>
        <end position="37"/>
    </location>
</feature>
<dbReference type="InterPro" id="IPR052049">
    <property type="entry name" value="Electron_transfer_protein"/>
</dbReference>
<evidence type="ECO:0000256" key="4">
    <source>
        <dbReference type="ARBA" id="ARBA00022692"/>
    </source>
</evidence>
<dbReference type="InterPro" id="IPR005614">
    <property type="entry name" value="NrfD-like"/>
</dbReference>
<dbReference type="EMBL" id="JAEUWV010000003">
    <property type="protein sequence ID" value="MCO6394110.1"/>
    <property type="molecule type" value="Genomic_DNA"/>
</dbReference>
<evidence type="ECO:0000256" key="8">
    <source>
        <dbReference type="SAM" id="Phobius"/>
    </source>
</evidence>
<dbReference type="Gene3D" id="1.20.1630.10">
    <property type="entry name" value="Formate dehydrogenase/DMSO reductase domain"/>
    <property type="match status" value="1"/>
</dbReference>
<keyword evidence="4 8" id="KW-0812">Transmembrane</keyword>
<dbReference type="PANTHER" id="PTHR34856:SF2">
    <property type="entry name" value="PROTEIN NRFD"/>
    <property type="match status" value="1"/>
</dbReference>
<organism evidence="9 10">
    <name type="scientific">Corynebacterium lipophilum</name>
    <dbReference type="NCBI Taxonomy" id="2804918"/>
    <lineage>
        <taxon>Bacteria</taxon>
        <taxon>Bacillati</taxon>
        <taxon>Actinomycetota</taxon>
        <taxon>Actinomycetes</taxon>
        <taxon>Mycobacteriales</taxon>
        <taxon>Corynebacteriaceae</taxon>
        <taxon>Corynebacterium</taxon>
    </lineage>
</organism>
<feature type="region of interest" description="Disordered" evidence="7">
    <location>
        <begin position="334"/>
        <end position="364"/>
    </location>
</feature>
<evidence type="ECO:0000256" key="2">
    <source>
        <dbReference type="ARBA" id="ARBA00008929"/>
    </source>
</evidence>
<dbReference type="Proteomes" id="UP001205920">
    <property type="component" value="Unassembled WGS sequence"/>
</dbReference>
<reference evidence="9 10" key="1">
    <citation type="submission" date="2021-01" db="EMBL/GenBank/DDBJ databases">
        <title>Identification and Characterization of Corynebacterium sp.</title>
        <authorList>
            <person name="Luo Q."/>
            <person name="Qu P."/>
            <person name="Chen Q."/>
        </authorList>
    </citation>
    <scope>NUCLEOTIDE SEQUENCE [LARGE SCALE GENOMIC DNA]</scope>
    <source>
        <strain evidence="9 10">MC-18</strain>
    </source>
</reference>
<feature type="compositionally biased region" description="Basic and acidic residues" evidence="7">
    <location>
        <begin position="11"/>
        <end position="28"/>
    </location>
</feature>
<sequence>MAEFDSYRPPQEPRRPRRRDQAEGERPRGPKKRRGEELMVPEASFEHFDSYYGKPIVKFPPWEWPIGVYFFLGGLAGGSSLLAVGADATGNKELRRNMRISSMAAAAVGSGCLVLDLGRPERLLNMFRVFKLSSPMSVGSWLLGSFSALQGLAMLPELDELTGKKLPLPSPLRSFIEFAATPAGIAGGVLASPLAAYTAVLIGNTSVPAWQEAGKNLPFVFVSSATAATGGMGLLTTSTENAAVPRALGVVGAAADVAATSYMTSQLDDVSKEAFSTGKAGKLFKASEVCLAVGGVGALFSKKSRVLAGISGVALMAGSCLTRFAVLEAGKQSTEDPKYVVEPQRERLRKRREAGKVDDGITTA</sequence>
<accession>A0AAW5HSY4</accession>
<comment type="subcellular location">
    <subcellularLocation>
        <location evidence="1">Cell membrane</location>
        <topology evidence="1">Multi-pass membrane protein</topology>
    </subcellularLocation>
</comment>
<dbReference type="PANTHER" id="PTHR34856">
    <property type="entry name" value="PROTEIN NRFD"/>
    <property type="match status" value="1"/>
</dbReference>
<evidence type="ECO:0000256" key="7">
    <source>
        <dbReference type="SAM" id="MobiDB-lite"/>
    </source>
</evidence>
<keyword evidence="10" id="KW-1185">Reference proteome</keyword>
<proteinExistence type="inferred from homology"/>
<dbReference type="Pfam" id="PF03916">
    <property type="entry name" value="NrfD"/>
    <property type="match status" value="1"/>
</dbReference>
<keyword evidence="6 8" id="KW-0472">Membrane</keyword>
<dbReference type="RefSeq" id="WP_070362713.1">
    <property type="nucleotide sequence ID" value="NZ_JAEUWV010000003.1"/>
</dbReference>
<dbReference type="GO" id="GO:0005886">
    <property type="term" value="C:plasma membrane"/>
    <property type="evidence" value="ECO:0007669"/>
    <property type="project" value="UniProtKB-SubCell"/>
</dbReference>
<keyword evidence="5 8" id="KW-1133">Transmembrane helix</keyword>
<dbReference type="AlphaFoldDB" id="A0AAW5HSY4"/>